<feature type="transmembrane region" description="Helical" evidence="5">
    <location>
        <begin position="6"/>
        <end position="26"/>
    </location>
</feature>
<evidence type="ECO:0000256" key="4">
    <source>
        <dbReference type="ARBA" id="ARBA00023136"/>
    </source>
</evidence>
<keyword evidence="2 5" id="KW-0812">Transmembrane</keyword>
<evidence type="ECO:0000256" key="2">
    <source>
        <dbReference type="ARBA" id="ARBA00022692"/>
    </source>
</evidence>
<accession>A0A1I8BT88</accession>
<dbReference type="GO" id="GO:0005768">
    <property type="term" value="C:endosome"/>
    <property type="evidence" value="ECO:0007669"/>
    <property type="project" value="TreeGrafter"/>
</dbReference>
<evidence type="ECO:0000256" key="3">
    <source>
        <dbReference type="ARBA" id="ARBA00022989"/>
    </source>
</evidence>
<proteinExistence type="predicted"/>
<evidence type="ECO:0000256" key="5">
    <source>
        <dbReference type="SAM" id="Phobius"/>
    </source>
</evidence>
<dbReference type="GO" id="GO:0005802">
    <property type="term" value="C:trans-Golgi network"/>
    <property type="evidence" value="ECO:0007669"/>
    <property type="project" value="TreeGrafter"/>
</dbReference>
<organism evidence="6 7">
    <name type="scientific">Meloidogyne hapla</name>
    <name type="common">Root-knot nematode worm</name>
    <dbReference type="NCBI Taxonomy" id="6305"/>
    <lineage>
        <taxon>Eukaryota</taxon>
        <taxon>Metazoa</taxon>
        <taxon>Ecdysozoa</taxon>
        <taxon>Nematoda</taxon>
        <taxon>Chromadorea</taxon>
        <taxon>Rhabditida</taxon>
        <taxon>Tylenchina</taxon>
        <taxon>Tylenchomorpha</taxon>
        <taxon>Tylenchoidea</taxon>
        <taxon>Meloidogynidae</taxon>
        <taxon>Meloidogyninae</taxon>
        <taxon>Meloidogyne</taxon>
    </lineage>
</organism>
<keyword evidence="6" id="KW-1185">Reference proteome</keyword>
<evidence type="ECO:0000256" key="1">
    <source>
        <dbReference type="ARBA" id="ARBA00004141"/>
    </source>
</evidence>
<protein>
    <submittedName>
        <fullName evidence="7">PQ-loop repeat-containing protein 1</fullName>
    </submittedName>
</protein>
<dbReference type="GO" id="GO:0045332">
    <property type="term" value="P:phospholipid translocation"/>
    <property type="evidence" value="ECO:0007669"/>
    <property type="project" value="TreeGrafter"/>
</dbReference>
<dbReference type="SMART" id="SM00679">
    <property type="entry name" value="CTNS"/>
    <property type="match status" value="1"/>
</dbReference>
<dbReference type="PANTHER" id="PTHR14856:SF9">
    <property type="entry name" value="PQ-LOOP REPEAT-CONTAINING PROTEIN 1"/>
    <property type="match status" value="1"/>
</dbReference>
<feature type="transmembrane region" description="Helical" evidence="5">
    <location>
        <begin position="64"/>
        <end position="86"/>
    </location>
</feature>
<dbReference type="InterPro" id="IPR006603">
    <property type="entry name" value="PQ-loop_rpt"/>
</dbReference>
<dbReference type="InterPro" id="IPR052241">
    <property type="entry name" value="SLC66/Scramblase_ANY1"/>
</dbReference>
<dbReference type="WBParaSite" id="MhA1_Contig592.frz3.gene5">
    <property type="protein sequence ID" value="MhA1_Contig592.frz3.gene5"/>
    <property type="gene ID" value="MhA1_Contig592.frz3.gene5"/>
</dbReference>
<dbReference type="GO" id="GO:0042147">
    <property type="term" value="P:retrograde transport, endosome to Golgi"/>
    <property type="evidence" value="ECO:0007669"/>
    <property type="project" value="TreeGrafter"/>
</dbReference>
<dbReference type="GO" id="GO:0016020">
    <property type="term" value="C:membrane"/>
    <property type="evidence" value="ECO:0007669"/>
    <property type="project" value="UniProtKB-SubCell"/>
</dbReference>
<sequence length="113" mass="12659">MNVYFVEALGLSALLVEACLGVPQLLRNFQRKSTVGMSVKMVLMWLIGDIGKTIYFIIRASPAQFWICSCLQITIDILILLQVWVYGRKHPHAADLHNTSLPNSLEPSTTSKI</sequence>
<dbReference type="AlphaFoldDB" id="A0A1I8BT88"/>
<dbReference type="Gene3D" id="1.20.1280.290">
    <property type="match status" value="1"/>
</dbReference>
<dbReference type="OMA" id="CLQITID"/>
<name>A0A1I8BT88_MELHA</name>
<reference evidence="7" key="1">
    <citation type="submission" date="2016-11" db="UniProtKB">
        <authorList>
            <consortium name="WormBaseParasite"/>
        </authorList>
    </citation>
    <scope>IDENTIFICATION</scope>
</reference>
<dbReference type="FunFam" id="1.20.1280.290:FF:000005">
    <property type="entry name" value="PQ-loop repeat-containing protein 1"/>
    <property type="match status" value="1"/>
</dbReference>
<feature type="transmembrane region" description="Helical" evidence="5">
    <location>
        <begin position="38"/>
        <end position="58"/>
    </location>
</feature>
<dbReference type="Proteomes" id="UP000095281">
    <property type="component" value="Unplaced"/>
</dbReference>
<keyword evidence="4 5" id="KW-0472">Membrane</keyword>
<keyword evidence="3 5" id="KW-1133">Transmembrane helix</keyword>
<evidence type="ECO:0000313" key="6">
    <source>
        <dbReference type="Proteomes" id="UP000095281"/>
    </source>
</evidence>
<dbReference type="GO" id="GO:0005829">
    <property type="term" value="C:cytosol"/>
    <property type="evidence" value="ECO:0007669"/>
    <property type="project" value="GOC"/>
</dbReference>
<evidence type="ECO:0000313" key="7">
    <source>
        <dbReference type="WBParaSite" id="MhA1_Contig592.frz3.gene5"/>
    </source>
</evidence>
<dbReference type="Pfam" id="PF04193">
    <property type="entry name" value="PQ-loop"/>
    <property type="match status" value="1"/>
</dbReference>
<comment type="subcellular location">
    <subcellularLocation>
        <location evidence="1">Membrane</location>
        <topology evidence="1">Multi-pass membrane protein</topology>
    </subcellularLocation>
</comment>
<dbReference type="PANTHER" id="PTHR14856">
    <property type="entry name" value="PQ-LOOP REPEAT-CONTAINING PROTEIN 1-LIKE PROTEIN"/>
    <property type="match status" value="1"/>
</dbReference>